<dbReference type="PROSITE" id="PS51092">
    <property type="entry name" value="FN2_2"/>
    <property type="match status" value="1"/>
</dbReference>
<dbReference type="AlphaFoldDB" id="A0A0U2UF66"/>
<dbReference type="SMART" id="SM00059">
    <property type="entry name" value="FN2"/>
    <property type="match status" value="1"/>
</dbReference>
<dbReference type="InterPro" id="IPR036943">
    <property type="entry name" value="FN_type2_sf"/>
</dbReference>
<evidence type="ECO:0000313" key="6">
    <source>
        <dbReference type="EMBL" id="ALS04427.1"/>
    </source>
</evidence>
<dbReference type="Gene3D" id="2.10.10.10">
    <property type="entry name" value="Fibronectin, type II, collagen-binding"/>
    <property type="match status" value="2"/>
</dbReference>
<keyword evidence="2" id="KW-1015">Disulfide bond</keyword>
<keyword evidence="4" id="KW-0732">Signal</keyword>
<dbReference type="SUPFAM" id="SSF57440">
    <property type="entry name" value="Kringle-like"/>
    <property type="match status" value="2"/>
</dbReference>
<name>A0A0U2UF66_ACAPC</name>
<keyword evidence="1" id="KW-0677">Repeat</keyword>
<evidence type="ECO:0000256" key="1">
    <source>
        <dbReference type="ARBA" id="ARBA00022737"/>
    </source>
</evidence>
<protein>
    <submittedName>
        <fullName evidence="6">Matrix metallopeptidase 2</fullName>
    </submittedName>
</protein>
<feature type="domain" description="Fibronectin type-II" evidence="5">
    <location>
        <begin position="123"/>
        <end position="179"/>
    </location>
</feature>
<feature type="signal peptide" evidence="4">
    <location>
        <begin position="1"/>
        <end position="17"/>
    </location>
</feature>
<feature type="chain" id="PRO_5006832558" evidence="4">
    <location>
        <begin position="18"/>
        <end position="197"/>
    </location>
</feature>
<evidence type="ECO:0000256" key="4">
    <source>
        <dbReference type="SAM" id="SignalP"/>
    </source>
</evidence>
<dbReference type="EMBL" id="KT754593">
    <property type="protein sequence ID" value="ALS04427.1"/>
    <property type="molecule type" value="mRNA"/>
</dbReference>
<dbReference type="Pfam" id="PF00040">
    <property type="entry name" value="fn2"/>
    <property type="match status" value="2"/>
</dbReference>
<evidence type="ECO:0000256" key="2">
    <source>
        <dbReference type="ARBA" id="ARBA00023157"/>
    </source>
</evidence>
<organism evidence="6">
    <name type="scientific">Acartia pacifica</name>
    <name type="common">Copepod</name>
    <dbReference type="NCBI Taxonomy" id="335913"/>
    <lineage>
        <taxon>Eukaryota</taxon>
        <taxon>Metazoa</taxon>
        <taxon>Ecdysozoa</taxon>
        <taxon>Arthropoda</taxon>
        <taxon>Crustacea</taxon>
        <taxon>Multicrustacea</taxon>
        <taxon>Hexanauplia</taxon>
        <taxon>Copepoda</taxon>
        <taxon>Calanoida</taxon>
        <taxon>Acartiidae</taxon>
        <taxon>Acartia</taxon>
    </lineage>
</organism>
<comment type="caution">
    <text evidence="3">Lacks conserved residue(s) required for the propagation of feature annotation.</text>
</comment>
<reference evidence="6" key="1">
    <citation type="journal article" date="2015" name="Sci. Rep.">
        <title>Spliced leader RNA trans-splicing discovered in copepods.</title>
        <authorList>
            <person name="Yang F."/>
            <person name="Xu D."/>
            <person name="Zhuang Y."/>
            <person name="Yi X."/>
            <person name="Huang Y."/>
            <person name="Chen H."/>
            <person name="Lin S."/>
            <person name="Campbell D.A."/>
            <person name="Sturm N.R."/>
            <person name="Liu G."/>
            <person name="Zhang H."/>
        </authorList>
    </citation>
    <scope>NUCLEOTIDE SEQUENCE</scope>
</reference>
<sequence>MAIIVVILAVSLACTYAQEGPPPAAPVTVGPNGETLITAPLPDLVCRTDVASRCVFPFRFNGVLHQECAPWVWGGENEGRHWCSLITDNDNNHINEPGNYHFCDCCSNVRCGCPCRCQTTTDAPPKACVFPFRFNGVLHQECAPWVWGGDNQGRHWCSTNTDSNNNHINEPGNWGFCNCWISERCGCPSRCGNGWCQ</sequence>
<evidence type="ECO:0000259" key="5">
    <source>
        <dbReference type="PROSITE" id="PS51092"/>
    </source>
</evidence>
<accession>A0A0U2UF66</accession>
<proteinExistence type="evidence at transcript level"/>
<dbReference type="InterPro" id="IPR013806">
    <property type="entry name" value="Kringle-like"/>
</dbReference>
<dbReference type="InterPro" id="IPR000562">
    <property type="entry name" value="FN_type2_dom"/>
</dbReference>
<evidence type="ECO:0000256" key="3">
    <source>
        <dbReference type="PROSITE-ProRule" id="PRU00479"/>
    </source>
</evidence>